<sequence length="189" mass="21903">MTHLEIEYKTLLTKDEFNRLNSQLSHVTPVTQTNYYFDSDNFDMKAHRMSLRIRTLPNRAEITLKIPKEVGNLEYNYDLSVADAKEIIKSGQFPEVDFLKLIEENGVKLSSLKNFGSLTTTRRETMTDIGLMALDSNQYADIKDYELELEVENAEKGKKDFDNFLAQHDIDFKYAKSKVARFSATLKRN</sequence>
<dbReference type="CDD" id="cd07762">
    <property type="entry name" value="CYTH-like_Pase_1"/>
    <property type="match status" value="1"/>
</dbReference>
<dbReference type="PROSITE" id="PS51707">
    <property type="entry name" value="CYTH"/>
    <property type="match status" value="1"/>
</dbReference>
<protein>
    <submittedName>
        <fullName evidence="2">Adenylate cyclase</fullName>
    </submittedName>
    <submittedName>
        <fullName evidence="3">Uncharacterized protein YjbK</fullName>
    </submittedName>
</protein>
<reference evidence="3 5" key="2">
    <citation type="submission" date="2016-10" db="EMBL/GenBank/DDBJ databases">
        <authorList>
            <person name="Varghese N."/>
            <person name="Submissions S."/>
        </authorList>
    </citation>
    <scope>NUCLEOTIDE SEQUENCE [LARGE SCALE GENOMIC DNA]</scope>
    <source>
        <strain evidence="3 5">JB1</strain>
    </source>
</reference>
<evidence type="ECO:0000259" key="1">
    <source>
        <dbReference type="PROSITE" id="PS51707"/>
    </source>
</evidence>
<dbReference type="InterPro" id="IPR009195">
    <property type="entry name" value="Uncharacterised_YjbK"/>
</dbReference>
<dbReference type="Proteomes" id="UP000029382">
    <property type="component" value="Unassembled WGS sequence"/>
</dbReference>
<evidence type="ECO:0000313" key="2">
    <source>
        <dbReference type="EMBL" id="KFN87580.1"/>
    </source>
</evidence>
<dbReference type="PIRSF" id="PIRSF012526">
    <property type="entry name" value="CYTH_UCP012526"/>
    <property type="match status" value="1"/>
</dbReference>
<keyword evidence="5" id="KW-1185">Reference proteome</keyword>
<dbReference type="InterPro" id="IPR023577">
    <property type="entry name" value="CYTH_domain"/>
</dbReference>
<proteinExistence type="predicted"/>
<gene>
    <name evidence="2" type="ORF">H702_06815</name>
    <name evidence="3" type="ORF">SAMN02910290_00759</name>
</gene>
<reference evidence="2 4" key="1">
    <citation type="journal article" date="2014" name="Genome Announc.">
        <title>Draft Genome Sequences of Streptococcus bovis Strains ATCC 33317 and JB1.</title>
        <authorList>
            <person name="Benahmed F.H."/>
            <person name="Gopinath G.R."/>
            <person name="Harbottle H."/>
            <person name="Cotta M.A."/>
            <person name="Luo Y."/>
            <person name="Henderson C."/>
            <person name="Teri P."/>
            <person name="Soppet D."/>
            <person name="Rasmussen M."/>
            <person name="Whitehead T.R."/>
            <person name="Davidson M."/>
        </authorList>
    </citation>
    <scope>NUCLEOTIDE SEQUENCE [LARGE SCALE GENOMIC DNA]</scope>
    <source>
        <strain evidence="2 4">JB1</strain>
    </source>
</reference>
<feature type="domain" description="CYTH" evidence="1">
    <location>
        <begin position="3"/>
        <end position="189"/>
    </location>
</feature>
<name>A0A091BSZ6_STREI</name>
<evidence type="ECO:0000313" key="3">
    <source>
        <dbReference type="EMBL" id="SFL17111.1"/>
    </source>
</evidence>
<dbReference type="AlphaFoldDB" id="A0A091BSZ6"/>
<dbReference type="EMBL" id="AUZH01000024">
    <property type="protein sequence ID" value="KFN87580.1"/>
    <property type="molecule type" value="Genomic_DNA"/>
</dbReference>
<dbReference type="GeneID" id="58528120"/>
<dbReference type="EMBL" id="FOTG01000003">
    <property type="protein sequence ID" value="SFL17111.1"/>
    <property type="molecule type" value="Genomic_DNA"/>
</dbReference>
<organism evidence="2 4">
    <name type="scientific">Streptococcus equinus JB1</name>
    <dbReference type="NCBI Taxonomy" id="1294274"/>
    <lineage>
        <taxon>Bacteria</taxon>
        <taxon>Bacillati</taxon>
        <taxon>Bacillota</taxon>
        <taxon>Bacilli</taxon>
        <taxon>Lactobacillales</taxon>
        <taxon>Streptococcaceae</taxon>
        <taxon>Streptococcus</taxon>
    </lineage>
</organism>
<dbReference type="SMART" id="SM01118">
    <property type="entry name" value="CYTH"/>
    <property type="match status" value="1"/>
</dbReference>
<accession>A0A091BSZ6</accession>
<evidence type="ECO:0000313" key="5">
    <source>
        <dbReference type="Proteomes" id="UP000182793"/>
    </source>
</evidence>
<dbReference type="Gene3D" id="2.40.320.10">
    <property type="entry name" value="Hypothetical Protein Pfu-838710-001"/>
    <property type="match status" value="1"/>
</dbReference>
<dbReference type="RefSeq" id="WP_014334666.1">
    <property type="nucleotide sequence ID" value="NZ_AUZH01000024.1"/>
</dbReference>
<evidence type="ECO:0000313" key="4">
    <source>
        <dbReference type="Proteomes" id="UP000029382"/>
    </source>
</evidence>
<dbReference type="Pfam" id="PF01928">
    <property type="entry name" value="CYTH"/>
    <property type="match status" value="1"/>
</dbReference>
<dbReference type="InterPro" id="IPR033469">
    <property type="entry name" value="CYTH-like_dom_sf"/>
</dbReference>
<comment type="caution">
    <text evidence="2">The sequence shown here is derived from an EMBL/GenBank/DDBJ whole genome shotgun (WGS) entry which is preliminary data.</text>
</comment>
<dbReference type="SUPFAM" id="SSF55154">
    <property type="entry name" value="CYTH-like phosphatases"/>
    <property type="match status" value="1"/>
</dbReference>
<dbReference type="Proteomes" id="UP000182793">
    <property type="component" value="Unassembled WGS sequence"/>
</dbReference>